<comment type="caution">
    <text evidence="1">The sequence shown here is derived from an EMBL/GenBank/DDBJ whole genome shotgun (WGS) entry which is preliminary data.</text>
</comment>
<evidence type="ECO:0000313" key="2">
    <source>
        <dbReference type="Proteomes" id="UP001054902"/>
    </source>
</evidence>
<name>A0AAD3CPL1_9STRA</name>
<accession>A0AAD3CPL1</accession>
<proteinExistence type="predicted"/>
<organism evidence="1 2">
    <name type="scientific">Chaetoceros tenuissimus</name>
    <dbReference type="NCBI Taxonomy" id="426638"/>
    <lineage>
        <taxon>Eukaryota</taxon>
        <taxon>Sar</taxon>
        <taxon>Stramenopiles</taxon>
        <taxon>Ochrophyta</taxon>
        <taxon>Bacillariophyta</taxon>
        <taxon>Coscinodiscophyceae</taxon>
        <taxon>Chaetocerotophycidae</taxon>
        <taxon>Chaetocerotales</taxon>
        <taxon>Chaetocerotaceae</taxon>
        <taxon>Chaetoceros</taxon>
    </lineage>
</organism>
<protein>
    <recommendedName>
        <fullName evidence="3">F-box domain-containing protein</fullName>
    </recommendedName>
</protein>
<evidence type="ECO:0000313" key="1">
    <source>
        <dbReference type="EMBL" id="GFH48480.1"/>
    </source>
</evidence>
<gene>
    <name evidence="1" type="ORF">CTEN210_04956</name>
</gene>
<sequence length="363" mass="40975">MQSYQMGKEGKRKTHVAASCAAERVDNITFESESCLPLPDHLVRHCLSFVGGGNYYFVASVSKQLKHCVEMEFPNDRNTSACNIIASEETFDDMMMALFAESTGIGEDELATVQHKVQDAIFKTDSVDVYESVYRIFLRLVKDDDELIIHKVWPAVQANSIQIMKHIISNDETLSKMKLIDAPDQDEEVDPVKIASCITSSCDVEMIEYLRGKGVEFNASSILFALKGGRMDTVRHLLDFVPCDLEGIHYSVVCDIAINACKSEGYEGLRVLKEKGWLRGPIQIFLYHCILPLDLPVDAIKIFVKESEVSQLEFLMNLALNHHRLDILKYLHPSLLYLDVEGTIACALENEDEEFANFLRPLL</sequence>
<reference evidence="1 2" key="1">
    <citation type="journal article" date="2021" name="Sci. Rep.">
        <title>The genome of the diatom Chaetoceros tenuissimus carries an ancient integrated fragment of an extant virus.</title>
        <authorList>
            <person name="Hongo Y."/>
            <person name="Kimura K."/>
            <person name="Takaki Y."/>
            <person name="Yoshida Y."/>
            <person name="Baba S."/>
            <person name="Kobayashi G."/>
            <person name="Nagasaki K."/>
            <person name="Hano T."/>
            <person name="Tomaru Y."/>
        </authorList>
    </citation>
    <scope>NUCLEOTIDE SEQUENCE [LARGE SCALE GENOMIC DNA]</scope>
    <source>
        <strain evidence="1 2">NIES-3715</strain>
    </source>
</reference>
<dbReference type="AlphaFoldDB" id="A0AAD3CPL1"/>
<keyword evidence="2" id="KW-1185">Reference proteome</keyword>
<dbReference type="EMBL" id="BLLK01000027">
    <property type="protein sequence ID" value="GFH48480.1"/>
    <property type="molecule type" value="Genomic_DNA"/>
</dbReference>
<evidence type="ECO:0008006" key="3">
    <source>
        <dbReference type="Google" id="ProtNLM"/>
    </source>
</evidence>
<dbReference type="Proteomes" id="UP001054902">
    <property type="component" value="Unassembled WGS sequence"/>
</dbReference>